<reference evidence="1" key="1">
    <citation type="submission" date="2014-05" db="EMBL/GenBank/DDBJ databases">
        <authorList>
            <person name="Chronopoulou M."/>
        </authorList>
    </citation>
    <scope>NUCLEOTIDE SEQUENCE</scope>
    <source>
        <tissue evidence="1">Whole organism</tissue>
    </source>
</reference>
<organism evidence="1">
    <name type="scientific">Lepeophtheirus salmonis</name>
    <name type="common">Salmon louse</name>
    <name type="synonym">Caligus salmonis</name>
    <dbReference type="NCBI Taxonomy" id="72036"/>
    <lineage>
        <taxon>Eukaryota</taxon>
        <taxon>Metazoa</taxon>
        <taxon>Ecdysozoa</taxon>
        <taxon>Arthropoda</taxon>
        <taxon>Crustacea</taxon>
        <taxon>Multicrustacea</taxon>
        <taxon>Hexanauplia</taxon>
        <taxon>Copepoda</taxon>
        <taxon>Siphonostomatoida</taxon>
        <taxon>Caligidae</taxon>
        <taxon>Lepeophtheirus</taxon>
    </lineage>
</organism>
<accession>A0A0K2V7Q6</accession>
<sequence>MLKYQNIIDIPKLIELESFSKQPIACHHIG</sequence>
<dbReference type="EMBL" id="HACA01029212">
    <property type="protein sequence ID" value="CDW46573.1"/>
    <property type="molecule type" value="Transcribed_RNA"/>
</dbReference>
<name>A0A0K2V7Q6_LEPSM</name>
<dbReference type="AlphaFoldDB" id="A0A0K2V7Q6"/>
<proteinExistence type="predicted"/>
<feature type="non-terminal residue" evidence="1">
    <location>
        <position position="30"/>
    </location>
</feature>
<evidence type="ECO:0000313" key="1">
    <source>
        <dbReference type="EMBL" id="CDW46573.1"/>
    </source>
</evidence>
<protein>
    <submittedName>
        <fullName evidence="1">Uncharacterized protein</fullName>
    </submittedName>
</protein>